<dbReference type="SMART" id="SM00702">
    <property type="entry name" value="P4Hc"/>
    <property type="match status" value="1"/>
</dbReference>
<sequence>MSPSPPPLSTAEAFSPGLLQSADSRAALYAASVPYYATADVSLANSRFKHCVIDSLANPTLLAAAKKEVLTHITFESKETDIYRVGQTVDLANLSALSVADAQKLPALLKLRAALYSSQFREFVQTITSCGELNDSVDMSINLYSKGCHLLTHDDVIGTRKVSYILYLAQDWKPEYGGALRLYDTVTHGHPETMWCKTISPLWNRICLFSVTPGKSFHDVEEILVDQDRMAISGWFHGPKEETFGSSLNSIRERGALDEPKPTFEQCVESELALENWINDVLLLEDSKQKLCSRFCDDSIIRIDGFLNEEIAQAMKMKIVEEGNLIKPWSTATPPTKHRYLYQRNDFDHFASDLVKVFTSKAFTIWLREVTGLEITTNNVLARKFRPGLDYTLATSESNTLVEVVLDLTPSEGWESGNMGGYQVYMTDDEGESDPSVYQSGAGGILHNQTPEFNVLTIVMRDAGLLGFTKYVSSLALCCKWDIFGQFDFEEVPSEIE</sequence>
<proteinExistence type="inferred from homology"/>
<name>A0A1U7LI60_NEOID</name>
<evidence type="ECO:0000313" key="11">
    <source>
        <dbReference type="Proteomes" id="UP000186594"/>
    </source>
</evidence>
<dbReference type="PANTHER" id="PTHR12117">
    <property type="entry name" value="HISTONE ACETYLTRANSFERASE COMPLEX"/>
    <property type="match status" value="1"/>
</dbReference>
<dbReference type="GO" id="GO:2000639">
    <property type="term" value="P:negative regulation of SREBP signaling pathway"/>
    <property type="evidence" value="ECO:0007669"/>
    <property type="project" value="EnsemblFungi"/>
</dbReference>
<feature type="domain" description="Fe2OG dioxygenase" evidence="9">
    <location>
        <begin position="135"/>
        <end position="238"/>
    </location>
</feature>
<keyword evidence="3" id="KW-0479">Metal-binding</keyword>
<evidence type="ECO:0000256" key="2">
    <source>
        <dbReference type="ARBA" id="ARBA00007443"/>
    </source>
</evidence>
<dbReference type="GO" id="GO:0032436">
    <property type="term" value="P:positive regulation of proteasomal ubiquitin-dependent protein catabolic process"/>
    <property type="evidence" value="ECO:0007669"/>
    <property type="project" value="EnsemblFungi"/>
</dbReference>
<dbReference type="PANTHER" id="PTHR12117:SF0">
    <property type="entry name" value="PROLYL 3-HYDROXYLASE OGFOD1"/>
    <property type="match status" value="1"/>
</dbReference>
<evidence type="ECO:0000256" key="6">
    <source>
        <dbReference type="ARBA" id="ARBA00023002"/>
    </source>
</evidence>
<organism evidence="10 11">
    <name type="scientific">Neolecta irregularis (strain DAH-3)</name>
    <dbReference type="NCBI Taxonomy" id="1198029"/>
    <lineage>
        <taxon>Eukaryota</taxon>
        <taxon>Fungi</taxon>
        <taxon>Dikarya</taxon>
        <taxon>Ascomycota</taxon>
        <taxon>Taphrinomycotina</taxon>
        <taxon>Neolectales</taxon>
        <taxon>Neolectaceae</taxon>
        <taxon>Neolecta</taxon>
    </lineage>
</organism>
<dbReference type="InterPro" id="IPR043044">
    <property type="entry name" value="TPA1/Ofd1_C"/>
</dbReference>
<evidence type="ECO:0000256" key="4">
    <source>
        <dbReference type="ARBA" id="ARBA00022896"/>
    </source>
</evidence>
<dbReference type="STRING" id="1198029.A0A1U7LI60"/>
<comment type="catalytic activity">
    <reaction evidence="8">
        <text>[ribosomal protein uS12]-L-proline + 2-oxoglutarate + O2 = [ribosomal protein uS12]-(3S)-3-hydroxy-L-proline + succinate + CO2</text>
        <dbReference type="Rhea" id="RHEA:54156"/>
        <dbReference type="Rhea" id="RHEA-COMP:13816"/>
        <dbReference type="Rhea" id="RHEA-COMP:13818"/>
        <dbReference type="ChEBI" id="CHEBI:15379"/>
        <dbReference type="ChEBI" id="CHEBI:16526"/>
        <dbReference type="ChEBI" id="CHEBI:16810"/>
        <dbReference type="ChEBI" id="CHEBI:30031"/>
        <dbReference type="ChEBI" id="CHEBI:50342"/>
        <dbReference type="ChEBI" id="CHEBI:85428"/>
    </reaction>
</comment>
<dbReference type="GO" id="GO:0031543">
    <property type="term" value="F:peptidyl-proline dioxygenase activity"/>
    <property type="evidence" value="ECO:0007669"/>
    <property type="project" value="EnsemblFungi"/>
</dbReference>
<evidence type="ECO:0000256" key="8">
    <source>
        <dbReference type="ARBA" id="ARBA00047444"/>
    </source>
</evidence>
<keyword evidence="6" id="KW-0560">Oxidoreductase</keyword>
<dbReference type="GO" id="GO:0005737">
    <property type="term" value="C:cytoplasm"/>
    <property type="evidence" value="ECO:0007669"/>
    <property type="project" value="TreeGrafter"/>
</dbReference>
<dbReference type="GO" id="GO:0019826">
    <property type="term" value="F:oxygen sensor activity"/>
    <property type="evidence" value="ECO:0007669"/>
    <property type="project" value="EnsemblFungi"/>
</dbReference>
<dbReference type="GO" id="GO:0006450">
    <property type="term" value="P:regulation of translational fidelity"/>
    <property type="evidence" value="ECO:0007669"/>
    <property type="project" value="EnsemblFungi"/>
</dbReference>
<dbReference type="Pfam" id="PF10637">
    <property type="entry name" value="Ofd1_CTDD"/>
    <property type="match status" value="1"/>
</dbReference>
<evidence type="ECO:0000259" key="9">
    <source>
        <dbReference type="PROSITE" id="PS51471"/>
    </source>
</evidence>
<dbReference type="GO" id="GO:0006415">
    <property type="term" value="P:translational termination"/>
    <property type="evidence" value="ECO:0007669"/>
    <property type="project" value="EnsemblFungi"/>
</dbReference>
<keyword evidence="4" id="KW-0847">Vitamin C</keyword>
<keyword evidence="7" id="KW-0408">Iron</keyword>
<dbReference type="GO" id="GO:0008198">
    <property type="term" value="F:ferrous iron binding"/>
    <property type="evidence" value="ECO:0007669"/>
    <property type="project" value="EnsemblFungi"/>
</dbReference>
<dbReference type="Gene3D" id="3.60.130.20">
    <property type="entry name" value="Oxoglutarate/iron-dependent oxygenase, C-terminal degradation domain"/>
    <property type="match status" value="1"/>
</dbReference>
<keyword evidence="5" id="KW-0223">Dioxygenase</keyword>
<evidence type="ECO:0000256" key="7">
    <source>
        <dbReference type="ARBA" id="ARBA00023004"/>
    </source>
</evidence>
<evidence type="ECO:0000313" key="10">
    <source>
        <dbReference type="EMBL" id="OLL22346.1"/>
    </source>
</evidence>
<evidence type="ECO:0000256" key="3">
    <source>
        <dbReference type="ARBA" id="ARBA00022723"/>
    </source>
</evidence>
<dbReference type="InterPro" id="IPR039558">
    <property type="entry name" value="TPA1/OFD1_N"/>
</dbReference>
<dbReference type="OrthoDB" id="430522at2759"/>
<evidence type="ECO:0000256" key="1">
    <source>
        <dbReference type="ARBA" id="ARBA00001961"/>
    </source>
</evidence>
<comment type="cofactor">
    <cofactor evidence="1">
        <name>L-ascorbate</name>
        <dbReference type="ChEBI" id="CHEBI:38290"/>
    </cofactor>
</comment>
<dbReference type="InterPro" id="IPR006620">
    <property type="entry name" value="Pro_4_hyd_alph"/>
</dbReference>
<accession>A0A1U7LI60</accession>
<dbReference type="EMBL" id="LXFE01003445">
    <property type="protein sequence ID" value="OLL22346.1"/>
    <property type="molecule type" value="Genomic_DNA"/>
</dbReference>
<dbReference type="GO" id="GO:0071456">
    <property type="term" value="P:cellular response to hypoxia"/>
    <property type="evidence" value="ECO:0007669"/>
    <property type="project" value="EnsemblFungi"/>
</dbReference>
<dbReference type="GO" id="GO:0008143">
    <property type="term" value="F:poly(A) binding"/>
    <property type="evidence" value="ECO:0007669"/>
    <property type="project" value="EnsemblFungi"/>
</dbReference>
<protein>
    <submittedName>
        <fullName evidence="10">Prolyl 3,4-dihydroxylase ofd1</fullName>
    </submittedName>
</protein>
<keyword evidence="11" id="KW-1185">Reference proteome</keyword>
<reference evidence="10 11" key="1">
    <citation type="submission" date="2016-04" db="EMBL/GenBank/DDBJ databases">
        <title>Evolutionary innovation and constraint leading to complex multicellularity in the Ascomycota.</title>
        <authorList>
            <person name="Cisse O."/>
            <person name="Nguyen A."/>
            <person name="Hewitt D.A."/>
            <person name="Jedd G."/>
            <person name="Stajich J.E."/>
        </authorList>
    </citation>
    <scope>NUCLEOTIDE SEQUENCE [LARGE SCALE GENOMIC DNA]</scope>
    <source>
        <strain evidence="10 11">DAH-3</strain>
    </source>
</reference>
<comment type="caution">
    <text evidence="10">The sequence shown here is derived from an EMBL/GenBank/DDBJ whole genome shotgun (WGS) entry which is preliminary data.</text>
</comment>
<gene>
    <name evidence="10" type="ORF">NEOLI_003750</name>
</gene>
<dbReference type="InterPro" id="IPR005123">
    <property type="entry name" value="Oxoglu/Fe-dep_dioxygenase_dom"/>
</dbReference>
<dbReference type="Proteomes" id="UP000186594">
    <property type="component" value="Unassembled WGS sequence"/>
</dbReference>
<dbReference type="GO" id="GO:0140311">
    <property type="term" value="F:protein sequestering activity"/>
    <property type="evidence" value="ECO:0007669"/>
    <property type="project" value="EnsemblFungi"/>
</dbReference>
<dbReference type="AlphaFoldDB" id="A0A1U7LI60"/>
<dbReference type="Pfam" id="PF13661">
    <property type="entry name" value="2OG-FeII_Oxy_4"/>
    <property type="match status" value="1"/>
</dbReference>
<dbReference type="OMA" id="HDHEILY"/>
<dbReference type="GO" id="GO:0000288">
    <property type="term" value="P:nuclear-transcribed mRNA catabolic process, deadenylation-dependent decay"/>
    <property type="evidence" value="ECO:0007669"/>
    <property type="project" value="EnsemblFungi"/>
</dbReference>
<dbReference type="GO" id="GO:0005634">
    <property type="term" value="C:nucleus"/>
    <property type="evidence" value="ECO:0007669"/>
    <property type="project" value="EnsemblFungi"/>
</dbReference>
<dbReference type="Gene3D" id="2.60.120.620">
    <property type="entry name" value="q2cbj1_9rhob like domain"/>
    <property type="match status" value="1"/>
</dbReference>
<dbReference type="GO" id="GO:0031418">
    <property type="term" value="F:L-ascorbic acid binding"/>
    <property type="evidence" value="ECO:0007669"/>
    <property type="project" value="UniProtKB-KW"/>
</dbReference>
<evidence type="ECO:0000256" key="5">
    <source>
        <dbReference type="ARBA" id="ARBA00022964"/>
    </source>
</evidence>
<dbReference type="PROSITE" id="PS51471">
    <property type="entry name" value="FE2OG_OXY"/>
    <property type="match status" value="1"/>
</dbReference>
<dbReference type="InterPro" id="IPR051842">
    <property type="entry name" value="uS12_prolyl_hydroxylase"/>
</dbReference>
<dbReference type="InterPro" id="IPR019601">
    <property type="entry name" value="Oxoglutarate/Fe-dep_Oase_C"/>
</dbReference>
<dbReference type="GO" id="GO:0006449">
    <property type="term" value="P:regulation of translational termination"/>
    <property type="evidence" value="ECO:0007669"/>
    <property type="project" value="EnsemblFungi"/>
</dbReference>
<comment type="similarity">
    <text evidence="2">Belongs to the TPA1 family.</text>
</comment>